<evidence type="ECO:0000313" key="4">
    <source>
        <dbReference type="Proteomes" id="UP000001555"/>
    </source>
</evidence>
<dbReference type="Proteomes" id="UP000001555">
    <property type="component" value="Unassembled WGS sequence"/>
</dbReference>
<dbReference type="VEuPathDB" id="VectorBase:ISCW015116"/>
<dbReference type="VEuPathDB" id="VectorBase:ISCP_023780"/>
<accession>B7QNW5</accession>
<organism>
    <name type="scientific">Ixodes scapularis</name>
    <name type="common">Black-legged tick</name>
    <name type="synonym">Deer tick</name>
    <dbReference type="NCBI Taxonomy" id="6945"/>
    <lineage>
        <taxon>Eukaryota</taxon>
        <taxon>Metazoa</taxon>
        <taxon>Ecdysozoa</taxon>
        <taxon>Arthropoda</taxon>
        <taxon>Chelicerata</taxon>
        <taxon>Arachnida</taxon>
        <taxon>Acari</taxon>
        <taxon>Parasitiformes</taxon>
        <taxon>Ixodida</taxon>
        <taxon>Ixodoidea</taxon>
        <taxon>Ixodidae</taxon>
        <taxon>Ixodinae</taxon>
        <taxon>Ixodes</taxon>
    </lineage>
</organism>
<reference evidence="3" key="2">
    <citation type="submission" date="2020-05" db="UniProtKB">
        <authorList>
            <consortium name="EnsemblMetazoa"/>
        </authorList>
    </citation>
    <scope>IDENTIFICATION</scope>
    <source>
        <strain evidence="3">wikel</strain>
    </source>
</reference>
<protein>
    <submittedName>
        <fullName evidence="2 3">Uncharacterized protein</fullName>
    </submittedName>
</protein>
<gene>
    <name evidence="2" type="ORF">IscW_ISCW015116</name>
</gene>
<dbReference type="EMBL" id="ABJB010951255">
    <property type="status" value="NOT_ANNOTATED_CDS"/>
    <property type="molecule type" value="Genomic_DNA"/>
</dbReference>
<dbReference type="OrthoDB" id="6503734at2759"/>
<evidence type="ECO:0000313" key="2">
    <source>
        <dbReference type="EMBL" id="EEC20537.1"/>
    </source>
</evidence>
<reference evidence="2 4" key="1">
    <citation type="submission" date="2008-03" db="EMBL/GenBank/DDBJ databases">
        <title>Annotation of Ixodes scapularis.</title>
        <authorList>
            <consortium name="Ixodes scapularis Genome Project Consortium"/>
            <person name="Caler E."/>
            <person name="Hannick L.I."/>
            <person name="Bidwell S."/>
            <person name="Joardar V."/>
            <person name="Thiagarajan M."/>
            <person name="Amedeo P."/>
            <person name="Galinsky K.J."/>
            <person name="Schobel S."/>
            <person name="Inman J."/>
            <person name="Hostetler J."/>
            <person name="Miller J."/>
            <person name="Hammond M."/>
            <person name="Megy K."/>
            <person name="Lawson D."/>
            <person name="Kodira C."/>
            <person name="Sutton G."/>
            <person name="Meyer J."/>
            <person name="Hill C.A."/>
            <person name="Birren B."/>
            <person name="Nene V."/>
            <person name="Collins F."/>
            <person name="Alarcon-Chaidez F."/>
            <person name="Wikel S."/>
            <person name="Strausberg R."/>
        </authorList>
    </citation>
    <scope>NUCLEOTIDE SEQUENCE [LARGE SCALE GENOMIC DNA]</scope>
    <source>
        <strain evidence="4">Wikel</strain>
        <strain evidence="2">Wikel colony</strain>
    </source>
</reference>
<dbReference type="EMBL" id="ABJB010213710">
    <property type="status" value="NOT_ANNOTATED_CDS"/>
    <property type="molecule type" value="Genomic_DNA"/>
</dbReference>
<proteinExistence type="predicted"/>
<dbReference type="AlphaFoldDB" id="B7QNW5"/>
<dbReference type="VEuPathDB" id="VectorBase:ISCI015116"/>
<dbReference type="EnsemblMetazoa" id="ISCW015116-RA">
    <property type="protein sequence ID" value="ISCW015116-PA"/>
    <property type="gene ID" value="ISCW015116"/>
</dbReference>
<feature type="region of interest" description="Disordered" evidence="1">
    <location>
        <begin position="1"/>
        <end position="21"/>
    </location>
</feature>
<dbReference type="HOGENOM" id="CLU_987923_0_0_1"/>
<dbReference type="InParanoid" id="B7QNW5"/>
<keyword evidence="4" id="KW-1185">Reference proteome</keyword>
<evidence type="ECO:0000256" key="1">
    <source>
        <dbReference type="SAM" id="MobiDB-lite"/>
    </source>
</evidence>
<dbReference type="EMBL" id="DS980332">
    <property type="protein sequence ID" value="EEC20537.1"/>
    <property type="molecule type" value="Genomic_DNA"/>
</dbReference>
<dbReference type="PaxDb" id="6945-B7QNW5"/>
<sequence>MSSTTTTEPGARPRPDAATSVGTSNERALVCVVSGPPSPAVAALCSHLVLWDAVHSIENGSLSVNSRAVGLSVDGGAAVLLGLGPAWLAKLDVAHEALLRHFVTCTVWLLRAKHLDGIALFASPSESTAKVFLVTTGLERYLQAHGAARSLLVAVGLQLRSSRSAFNMFRGHCALLFYMTHGYGSSQPCKLSPPTPDWLTRDDLEAMVSADNLRESGPTEKLADESGGRTATCVSINLALMRFELVPGKEGFLEPCSRETWADYAEASPSSRAPQSGAQMKD</sequence>
<evidence type="ECO:0000313" key="3">
    <source>
        <dbReference type="EnsemblMetazoa" id="ISCW015116-PA"/>
    </source>
</evidence>
<name>B7QNW5_IXOSC</name>